<dbReference type="EMBL" id="VDDA01000005">
    <property type="protein sequence ID" value="TNC12994.1"/>
    <property type="molecule type" value="Genomic_DNA"/>
</dbReference>
<name>A0A5C4LJB7_9HYPH</name>
<keyword evidence="2" id="KW-1185">Reference proteome</keyword>
<accession>A0A5C4LJB7</accession>
<reference evidence="1 2" key="1">
    <citation type="submission" date="2019-06" db="EMBL/GenBank/DDBJ databases">
        <title>Genome of Methylobacterium sp. 17Sr1-39.</title>
        <authorList>
            <person name="Seo T."/>
        </authorList>
    </citation>
    <scope>NUCLEOTIDE SEQUENCE [LARGE SCALE GENOMIC DNA]</scope>
    <source>
        <strain evidence="1 2">17Sr1-39</strain>
    </source>
</reference>
<protein>
    <submittedName>
        <fullName evidence="1">Uncharacterized protein</fullName>
    </submittedName>
</protein>
<dbReference type="Proteomes" id="UP000305267">
    <property type="component" value="Unassembled WGS sequence"/>
</dbReference>
<dbReference type="RefSeq" id="WP_139036548.1">
    <property type="nucleotide sequence ID" value="NZ_VDDA01000005.1"/>
</dbReference>
<organism evidence="1 2">
    <name type="scientific">Methylobacterium terricola</name>
    <dbReference type="NCBI Taxonomy" id="2583531"/>
    <lineage>
        <taxon>Bacteria</taxon>
        <taxon>Pseudomonadati</taxon>
        <taxon>Pseudomonadota</taxon>
        <taxon>Alphaproteobacteria</taxon>
        <taxon>Hyphomicrobiales</taxon>
        <taxon>Methylobacteriaceae</taxon>
        <taxon>Methylobacterium</taxon>
    </lineage>
</organism>
<comment type="caution">
    <text evidence="1">The sequence shown here is derived from an EMBL/GenBank/DDBJ whole genome shotgun (WGS) entry which is preliminary data.</text>
</comment>
<proteinExistence type="predicted"/>
<sequence length="76" mass="8183">MSNAPHCATEDRAPVRELEPHELDDVSGGKLYWNGGKVVGFEFQVGSFSVGELPVAGGASYNFWSTPFGSGSYWAK</sequence>
<evidence type="ECO:0000313" key="1">
    <source>
        <dbReference type="EMBL" id="TNC12994.1"/>
    </source>
</evidence>
<evidence type="ECO:0000313" key="2">
    <source>
        <dbReference type="Proteomes" id="UP000305267"/>
    </source>
</evidence>
<dbReference type="AlphaFoldDB" id="A0A5C4LJB7"/>
<gene>
    <name evidence="1" type="ORF">FF100_15365</name>
</gene>